<dbReference type="PIRSF" id="PIRSF031890">
    <property type="entry name" value="UCP031890_transporter_Tim44"/>
    <property type="match status" value="1"/>
</dbReference>
<evidence type="ECO:0000256" key="3">
    <source>
        <dbReference type="ARBA" id="ARBA00022946"/>
    </source>
</evidence>
<dbReference type="GO" id="GO:0051087">
    <property type="term" value="F:protein-folding chaperone binding"/>
    <property type="evidence" value="ECO:0007669"/>
    <property type="project" value="TreeGrafter"/>
</dbReference>
<dbReference type="AlphaFoldDB" id="A0A858RAK3"/>
<evidence type="ECO:0000256" key="1">
    <source>
        <dbReference type="ARBA" id="ARBA00004370"/>
    </source>
</evidence>
<dbReference type="Pfam" id="PF04280">
    <property type="entry name" value="Tim44"/>
    <property type="match status" value="1"/>
</dbReference>
<dbReference type="InterPro" id="IPR007379">
    <property type="entry name" value="Tim44-like_dom"/>
</dbReference>
<proteinExistence type="inferred from homology"/>
<dbReference type="Proteomes" id="UP000501891">
    <property type="component" value="Chromosome"/>
</dbReference>
<keyword evidence="4 6" id="KW-0472">Membrane</keyword>
<keyword evidence="6" id="KW-1133">Transmembrane helix</keyword>
<dbReference type="Gene3D" id="3.10.450.240">
    <property type="match status" value="1"/>
</dbReference>
<dbReference type="SUPFAM" id="SSF54427">
    <property type="entry name" value="NTF2-like"/>
    <property type="match status" value="1"/>
</dbReference>
<comment type="subcellular location">
    <subcellularLocation>
        <location evidence="1">Membrane</location>
    </subcellularLocation>
</comment>
<evidence type="ECO:0000256" key="2">
    <source>
        <dbReference type="ARBA" id="ARBA00009597"/>
    </source>
</evidence>
<dbReference type="EMBL" id="CP051775">
    <property type="protein sequence ID" value="QJE74510.1"/>
    <property type="molecule type" value="Genomic_DNA"/>
</dbReference>
<evidence type="ECO:0000256" key="6">
    <source>
        <dbReference type="SAM" id="Phobius"/>
    </source>
</evidence>
<protein>
    <submittedName>
        <fullName evidence="8">Tim44 domain-containing protein</fullName>
    </submittedName>
</protein>
<evidence type="ECO:0000313" key="9">
    <source>
        <dbReference type="Proteomes" id="UP000501891"/>
    </source>
</evidence>
<keyword evidence="9" id="KW-1185">Reference proteome</keyword>
<evidence type="ECO:0000256" key="4">
    <source>
        <dbReference type="ARBA" id="ARBA00023136"/>
    </source>
</evidence>
<dbReference type="InterPro" id="IPR016985">
    <property type="entry name" value="UCP031890_Tim44-rel"/>
</dbReference>
<dbReference type="PANTHER" id="PTHR10721">
    <property type="entry name" value="MITOCHONDRIAL IMPORT INNER MEMBRANE TRANSLOCASE SUBUNIT TIM44"/>
    <property type="match status" value="1"/>
</dbReference>
<dbReference type="GO" id="GO:0016020">
    <property type="term" value="C:membrane"/>
    <property type="evidence" value="ECO:0007669"/>
    <property type="project" value="UniProtKB-SubCell"/>
</dbReference>
<sequence length="229" mass="24868">MGEGFFFIDILIFAMVAAFLVFRLRSVLGRRHGDERQRPNPIAPPPAGRGPLGDKADNVVPLPGRVAPDLAAEPPAFTGPVSVADGIKQIRTADPSFTEKHFLQGAKAAFEMIVSAFAAGDTATLRPLLADEVYDNFAEAIRKRQQAGESLDTVIQSFESVDMTAARLEGRTAFCTVTFTTHQINVTRDANGNPVEGDGTAEEVVDIWTFSRNTRATNPNWVLVETRVP</sequence>
<dbReference type="InterPro" id="IPR039544">
    <property type="entry name" value="Tim44-like"/>
</dbReference>
<dbReference type="InterPro" id="IPR032710">
    <property type="entry name" value="NTF2-like_dom_sf"/>
</dbReference>
<keyword evidence="6" id="KW-0812">Transmembrane</keyword>
<name>A0A858RAK3_9PROT</name>
<evidence type="ECO:0000313" key="8">
    <source>
        <dbReference type="EMBL" id="QJE74510.1"/>
    </source>
</evidence>
<keyword evidence="3" id="KW-0809">Transit peptide</keyword>
<accession>A0A858RAK3</accession>
<evidence type="ECO:0000256" key="5">
    <source>
        <dbReference type="SAM" id="MobiDB-lite"/>
    </source>
</evidence>
<reference evidence="8" key="1">
    <citation type="submission" date="2020-04" db="EMBL/GenBank/DDBJ databases">
        <title>A desert anoxygenic phototrophic bacterium fixes CO2 using RubisCO under aerobic conditions.</title>
        <authorList>
            <person name="Tang K."/>
        </authorList>
    </citation>
    <scope>NUCLEOTIDE SEQUENCE [LARGE SCALE GENOMIC DNA]</scope>
    <source>
        <strain evidence="8">MIMtkB3</strain>
    </source>
</reference>
<organism evidence="8 9">
    <name type="scientific">Aerophototrophica crusticola</name>
    <dbReference type="NCBI Taxonomy" id="1709002"/>
    <lineage>
        <taxon>Bacteria</taxon>
        <taxon>Pseudomonadati</taxon>
        <taxon>Pseudomonadota</taxon>
        <taxon>Alphaproteobacteria</taxon>
        <taxon>Rhodospirillales</taxon>
        <taxon>Rhodospirillaceae</taxon>
        <taxon>Aerophototrophica</taxon>
    </lineage>
</organism>
<evidence type="ECO:0000259" key="7">
    <source>
        <dbReference type="SMART" id="SM00978"/>
    </source>
</evidence>
<feature type="region of interest" description="Disordered" evidence="5">
    <location>
        <begin position="33"/>
        <end position="55"/>
    </location>
</feature>
<dbReference type="SMART" id="SM00978">
    <property type="entry name" value="Tim44"/>
    <property type="match status" value="1"/>
</dbReference>
<dbReference type="NCBIfam" id="NF033779">
    <property type="entry name" value="Tim44_TimA_adap"/>
    <property type="match status" value="1"/>
</dbReference>
<gene>
    <name evidence="8" type="ORF">HHL28_16845</name>
</gene>
<feature type="transmembrane region" description="Helical" evidence="6">
    <location>
        <begin position="6"/>
        <end position="24"/>
    </location>
</feature>
<dbReference type="KEGG" id="acru:HHL28_16845"/>
<dbReference type="GO" id="GO:0030150">
    <property type="term" value="P:protein import into mitochondrial matrix"/>
    <property type="evidence" value="ECO:0007669"/>
    <property type="project" value="TreeGrafter"/>
</dbReference>
<comment type="similarity">
    <text evidence="2">Belongs to the Tim44 family.</text>
</comment>
<dbReference type="PANTHER" id="PTHR10721:SF1">
    <property type="entry name" value="MITOCHONDRIAL IMPORT INNER MEMBRANE TRANSLOCASE SUBUNIT TIM44"/>
    <property type="match status" value="1"/>
</dbReference>
<feature type="domain" description="Tim44-like" evidence="7">
    <location>
        <begin position="83"/>
        <end position="228"/>
    </location>
</feature>